<feature type="non-terminal residue" evidence="1">
    <location>
        <position position="1"/>
    </location>
</feature>
<accession>G4ZDM6</accession>
<evidence type="ECO:0000313" key="2">
    <source>
        <dbReference type="Proteomes" id="UP000002640"/>
    </source>
</evidence>
<reference evidence="1 2" key="1">
    <citation type="journal article" date="2006" name="Science">
        <title>Phytophthora genome sequences uncover evolutionary origins and mechanisms of pathogenesis.</title>
        <authorList>
            <person name="Tyler B.M."/>
            <person name="Tripathy S."/>
            <person name="Zhang X."/>
            <person name="Dehal P."/>
            <person name="Jiang R.H."/>
            <person name="Aerts A."/>
            <person name="Arredondo F.D."/>
            <person name="Baxter L."/>
            <person name="Bensasson D."/>
            <person name="Beynon J.L."/>
            <person name="Chapman J."/>
            <person name="Damasceno C.M."/>
            <person name="Dorrance A.E."/>
            <person name="Dou D."/>
            <person name="Dickerman A.W."/>
            <person name="Dubchak I.L."/>
            <person name="Garbelotto M."/>
            <person name="Gijzen M."/>
            <person name="Gordon S.G."/>
            <person name="Govers F."/>
            <person name="Grunwald N.J."/>
            <person name="Huang W."/>
            <person name="Ivors K.L."/>
            <person name="Jones R.W."/>
            <person name="Kamoun S."/>
            <person name="Krampis K."/>
            <person name="Lamour K.H."/>
            <person name="Lee M.K."/>
            <person name="McDonald W.H."/>
            <person name="Medina M."/>
            <person name="Meijer H.J."/>
            <person name="Nordberg E.K."/>
            <person name="Maclean D.J."/>
            <person name="Ospina-Giraldo M.D."/>
            <person name="Morris P.F."/>
            <person name="Phuntumart V."/>
            <person name="Putnam N.H."/>
            <person name="Rash S."/>
            <person name="Rose J.K."/>
            <person name="Sakihama Y."/>
            <person name="Salamov A.A."/>
            <person name="Savidor A."/>
            <person name="Scheuring C.F."/>
            <person name="Smith B.M."/>
            <person name="Sobral B.W."/>
            <person name="Terry A."/>
            <person name="Torto-Alalibo T.A."/>
            <person name="Win J."/>
            <person name="Xu Z."/>
            <person name="Zhang H."/>
            <person name="Grigoriev I.V."/>
            <person name="Rokhsar D.S."/>
            <person name="Boore J.L."/>
        </authorList>
    </citation>
    <scope>NUCLEOTIDE SEQUENCE [LARGE SCALE GENOMIC DNA]</scope>
    <source>
        <strain evidence="1 2">P6497</strain>
    </source>
</reference>
<dbReference type="Proteomes" id="UP000002640">
    <property type="component" value="Unassembled WGS sequence"/>
</dbReference>
<organism evidence="1 2">
    <name type="scientific">Phytophthora sojae (strain P6497)</name>
    <name type="common">Soybean stem and root rot agent</name>
    <name type="synonym">Phytophthora megasperma f. sp. glycines</name>
    <dbReference type="NCBI Taxonomy" id="1094619"/>
    <lineage>
        <taxon>Eukaryota</taxon>
        <taxon>Sar</taxon>
        <taxon>Stramenopiles</taxon>
        <taxon>Oomycota</taxon>
        <taxon>Peronosporomycetes</taxon>
        <taxon>Peronosporales</taxon>
        <taxon>Peronosporaceae</taxon>
        <taxon>Phytophthora</taxon>
    </lineage>
</organism>
<dbReference type="STRING" id="1094619.G4ZDM6"/>
<sequence length="155" mass="17511">LAMETIIRGVKGADAQKVCNFDTAKEMWPTLTAEKTQRDFSYAVHLKRELYTHSYTPGKKMADYIQEMNSLRQRLQHMGPGFEIHDNEMSQLLLMGVCAVHRELVTQFDFSYRQGLFPNLQQVKNALLSRDEMEKMATDSAANSGAPSCGSSVVM</sequence>
<dbReference type="Pfam" id="PF14223">
    <property type="entry name" value="Retrotran_gag_2"/>
    <property type="match status" value="1"/>
</dbReference>
<dbReference type="OMA" id="VCICSTA"/>
<name>G4ZDM6_PHYSP</name>
<keyword evidence="2" id="KW-1185">Reference proteome</keyword>
<dbReference type="KEGG" id="psoj:PHYSODRAFT_499017"/>
<gene>
    <name evidence="1" type="ORF">PHYSODRAFT_499017</name>
</gene>
<evidence type="ECO:0008006" key="3">
    <source>
        <dbReference type="Google" id="ProtNLM"/>
    </source>
</evidence>
<dbReference type="GeneID" id="20657639"/>
<dbReference type="EMBL" id="JH159154">
    <property type="protein sequence ID" value="EGZ18365.1"/>
    <property type="molecule type" value="Genomic_DNA"/>
</dbReference>
<dbReference type="AlphaFoldDB" id="G4ZDM6"/>
<dbReference type="InParanoid" id="G4ZDM6"/>
<proteinExistence type="predicted"/>
<protein>
    <recommendedName>
        <fullName evidence="3">Retrotransposon gag domain-containing protein</fullName>
    </recommendedName>
</protein>
<evidence type="ECO:0000313" key="1">
    <source>
        <dbReference type="EMBL" id="EGZ18365.1"/>
    </source>
</evidence>
<dbReference type="RefSeq" id="XP_009527423.1">
    <property type="nucleotide sequence ID" value="XM_009529128.1"/>
</dbReference>